<dbReference type="GeneID" id="32029132"/>
<geneLocation type="plasmid" evidence="3">
    <name>pSTJ001</name>
</geneLocation>
<dbReference type="KEGG" id="hhb:Hhub_4175"/>
<evidence type="ECO:0000313" key="3">
    <source>
        <dbReference type="Proteomes" id="UP000066737"/>
    </source>
</evidence>
<feature type="domain" description="DUF4145" evidence="1">
    <location>
        <begin position="83"/>
        <end position="165"/>
    </location>
</feature>
<dbReference type="AlphaFoldDB" id="A0A0U5H8G6"/>
<evidence type="ECO:0000259" key="1">
    <source>
        <dbReference type="Pfam" id="PF13643"/>
    </source>
</evidence>
<dbReference type="EMBL" id="LN831303">
    <property type="protein sequence ID" value="CQH63746.1"/>
    <property type="molecule type" value="Genomic_DNA"/>
</dbReference>
<organism evidence="2 3">
    <name type="scientific">Halobacterium hubeiense</name>
    <dbReference type="NCBI Taxonomy" id="1407499"/>
    <lineage>
        <taxon>Archaea</taxon>
        <taxon>Methanobacteriati</taxon>
        <taxon>Methanobacteriota</taxon>
        <taxon>Stenosarchaea group</taxon>
        <taxon>Halobacteria</taxon>
        <taxon>Halobacteriales</taxon>
        <taxon>Halobacteriaceae</taxon>
        <taxon>Halobacterium</taxon>
    </lineage>
</organism>
<dbReference type="Pfam" id="PF13643">
    <property type="entry name" value="DUF4145"/>
    <property type="match status" value="1"/>
</dbReference>
<keyword evidence="3" id="KW-1185">Reference proteome</keyword>
<protein>
    <submittedName>
        <fullName evidence="2">DUF4145 domain protein</fullName>
    </submittedName>
</protein>
<dbReference type="OrthoDB" id="275693at2157"/>
<evidence type="ECO:0000313" key="2">
    <source>
        <dbReference type="EMBL" id="CQH63746.1"/>
    </source>
</evidence>
<accession>A0A0U5H8G6</accession>
<dbReference type="Proteomes" id="UP000066737">
    <property type="component" value="Plasmid pSTJ001"/>
</dbReference>
<dbReference type="RefSeq" id="WP_082687271.1">
    <property type="nucleotide sequence ID" value="NZ_LN831303.1"/>
</dbReference>
<sequence>MESEYVPPEFNENAFNCPHCGAYAKQTWSKATHNNVITGFVTSRCAKCGSYSIWAEQKLRYPISSTAPRPHNEMPEEVARDFNEAREIVDSSPRAAAALLRLGIQRLLENHLETPGNGINNDIAHLVEDGKIGNRTKKMLDGVRITGNNSVHPGRMEMDDNSEMAHALFKLTNYIVDQTLGRDKEVEEFWESLPEEDREGVRNRDSN</sequence>
<name>A0A0U5H8G6_9EURY</name>
<proteinExistence type="predicted"/>
<gene>
    <name evidence="2" type="ORF">HHUB_4175</name>
</gene>
<dbReference type="InterPro" id="IPR025285">
    <property type="entry name" value="DUF4145"/>
</dbReference>
<reference evidence="3" key="1">
    <citation type="journal article" date="2016" name="Environ. Microbiol.">
        <title>The complete genome of a viable archaeum isolated from 123-million-year-old rock salt.</title>
        <authorList>
            <person name="Jaakkola S.T."/>
            <person name="Pfeiffer F."/>
            <person name="Ravantti J.J."/>
            <person name="Guo Q."/>
            <person name="Liu Y."/>
            <person name="Chen X."/>
            <person name="Ma H."/>
            <person name="Yang C."/>
            <person name="Oksanen H.M."/>
            <person name="Bamford D.H."/>
        </authorList>
    </citation>
    <scope>NUCLEOTIDE SEQUENCE</scope>
    <source>
        <strain evidence="3">JI20-1</strain>
        <plasmid evidence="3">Plasmid pSTJ001</plasmid>
    </source>
</reference>